<dbReference type="PANTHER" id="PTHR48079:SF6">
    <property type="entry name" value="NAD(P)-BINDING DOMAIN-CONTAINING PROTEIN-RELATED"/>
    <property type="match status" value="1"/>
</dbReference>
<feature type="domain" description="NAD-dependent epimerase/dehydratase" evidence="1">
    <location>
        <begin position="5"/>
        <end position="248"/>
    </location>
</feature>
<keyword evidence="3" id="KW-1185">Reference proteome</keyword>
<evidence type="ECO:0000259" key="1">
    <source>
        <dbReference type="Pfam" id="PF01370"/>
    </source>
</evidence>
<dbReference type="Pfam" id="PF01370">
    <property type="entry name" value="Epimerase"/>
    <property type="match status" value="1"/>
</dbReference>
<dbReference type="InterPro" id="IPR036291">
    <property type="entry name" value="NAD(P)-bd_dom_sf"/>
</dbReference>
<name>A0ABR0RBR6_9EURO</name>
<accession>A0ABR0RBR6</accession>
<dbReference type="InterPro" id="IPR051783">
    <property type="entry name" value="NAD(P)-dependent_oxidoreduct"/>
</dbReference>
<proteinExistence type="predicted"/>
<comment type="caution">
    <text evidence="2">The sequence shown here is derived from an EMBL/GenBank/DDBJ whole genome shotgun (WGS) entry which is preliminary data.</text>
</comment>
<evidence type="ECO:0000313" key="2">
    <source>
        <dbReference type="EMBL" id="KAK5938081.1"/>
    </source>
</evidence>
<protein>
    <recommendedName>
        <fullName evidence="1">NAD-dependent epimerase/dehydratase domain-containing protein</fullName>
    </recommendedName>
</protein>
<reference evidence="2 3" key="1">
    <citation type="journal article" date="2023" name="Res Sq">
        <title>Genomic and morphological characterization of Knufia obscura isolated from the Mars 2020 spacecraft assembly facility.</title>
        <authorList>
            <person name="Chander A.M."/>
            <person name="Teixeira M.M."/>
            <person name="Singh N.K."/>
            <person name="Williams M.P."/>
            <person name="Parker C.W."/>
            <person name="Leo P."/>
            <person name="Stajich J.E."/>
            <person name="Torok T."/>
            <person name="Tighe S."/>
            <person name="Mason C.E."/>
            <person name="Venkateswaran K."/>
        </authorList>
    </citation>
    <scope>NUCLEOTIDE SEQUENCE [LARGE SCALE GENOMIC DNA]</scope>
    <source>
        <strain evidence="2 3">CCFEE 5817</strain>
    </source>
</reference>
<organism evidence="2 3">
    <name type="scientific">Knufia obscura</name>
    <dbReference type="NCBI Taxonomy" id="1635080"/>
    <lineage>
        <taxon>Eukaryota</taxon>
        <taxon>Fungi</taxon>
        <taxon>Dikarya</taxon>
        <taxon>Ascomycota</taxon>
        <taxon>Pezizomycotina</taxon>
        <taxon>Eurotiomycetes</taxon>
        <taxon>Chaetothyriomycetidae</taxon>
        <taxon>Chaetothyriales</taxon>
        <taxon>Trichomeriaceae</taxon>
        <taxon>Knufia</taxon>
    </lineage>
</organism>
<dbReference type="SUPFAM" id="SSF51735">
    <property type="entry name" value="NAD(P)-binding Rossmann-fold domains"/>
    <property type="match status" value="1"/>
</dbReference>
<dbReference type="PANTHER" id="PTHR48079">
    <property type="entry name" value="PROTEIN YEEZ"/>
    <property type="match status" value="1"/>
</dbReference>
<gene>
    <name evidence="2" type="ORF">PMZ80_009670</name>
</gene>
<dbReference type="GeneID" id="90003119"/>
<dbReference type="RefSeq" id="XP_064726171.1">
    <property type="nucleotide sequence ID" value="XM_064878063.1"/>
</dbReference>
<dbReference type="Gene3D" id="3.40.50.720">
    <property type="entry name" value="NAD(P)-binding Rossmann-like Domain"/>
    <property type="match status" value="1"/>
</dbReference>
<evidence type="ECO:0000313" key="3">
    <source>
        <dbReference type="Proteomes" id="UP001334248"/>
    </source>
</evidence>
<dbReference type="EMBL" id="JAVHJV010000014">
    <property type="protein sequence ID" value="KAK5938081.1"/>
    <property type="molecule type" value="Genomic_DNA"/>
</dbReference>
<sequence length="323" mass="34864">MAFKVLITGATGYIGGAVLTQFLATRHPGISISALVRSEKQEELLRDLGVTPIRFQGLDDVVVIRAQAALHDVVVSCTSTMDKASCIALVEGLGERRQQGRPAYYIHTSGTSNFGDHPITGSPDTHILRDVDDVFGWEQKDPSAWSVREVDVAVTVTGEQLGVKTFIVNPPIIYGIGNGPGNKLSIQIPTLTKLSLATNQAVVFADGKGVSSCTWPQPVTTQIVNVLQLWSVTHISDVARFYDMLLGQIIDGKSVASGKSGYYFLDAGEVSWLQISQAIAHVGKSRGHFESEEPKALNPDEFTALLGKPSLNAYKTEVIWASK</sequence>
<dbReference type="Proteomes" id="UP001334248">
    <property type="component" value="Unassembled WGS sequence"/>
</dbReference>
<dbReference type="InterPro" id="IPR001509">
    <property type="entry name" value="Epimerase_deHydtase"/>
</dbReference>